<feature type="domain" description="Protein kinase" evidence="3">
    <location>
        <begin position="1"/>
        <end position="345"/>
    </location>
</feature>
<protein>
    <submittedName>
        <fullName evidence="4">CAMK family protein kinase</fullName>
    </submittedName>
</protein>
<dbReference type="GO" id="GO:0005524">
    <property type="term" value="F:ATP binding"/>
    <property type="evidence" value="ECO:0007669"/>
    <property type="project" value="UniProtKB-KW"/>
</dbReference>
<dbReference type="GO" id="GO:0004674">
    <property type="term" value="F:protein serine/threonine kinase activity"/>
    <property type="evidence" value="ECO:0007669"/>
    <property type="project" value="TreeGrafter"/>
</dbReference>
<keyword evidence="2" id="KW-0067">ATP-binding</keyword>
<dbReference type="GO" id="GO:0035556">
    <property type="term" value="P:intracellular signal transduction"/>
    <property type="evidence" value="ECO:0007669"/>
    <property type="project" value="TreeGrafter"/>
</dbReference>
<keyword evidence="4" id="KW-0808">Transferase</keyword>
<dbReference type="PANTHER" id="PTHR24346:SF30">
    <property type="entry name" value="MATERNAL EMBRYONIC LEUCINE ZIPPER KINASE"/>
    <property type="match status" value="1"/>
</dbReference>
<keyword evidence="1" id="KW-0547">Nucleotide-binding</keyword>
<gene>
    <name evidence="4" type="ORF">RFI_19307</name>
</gene>
<comment type="caution">
    <text evidence="4">The sequence shown here is derived from an EMBL/GenBank/DDBJ whole genome shotgun (WGS) entry which is preliminary data.</text>
</comment>
<accession>X6MVZ1</accession>
<evidence type="ECO:0000313" key="4">
    <source>
        <dbReference type="EMBL" id="ETO17989.1"/>
    </source>
</evidence>
<dbReference type="Proteomes" id="UP000023152">
    <property type="component" value="Unassembled WGS sequence"/>
</dbReference>
<dbReference type="InterPro" id="IPR011009">
    <property type="entry name" value="Kinase-like_dom_sf"/>
</dbReference>
<evidence type="ECO:0000313" key="5">
    <source>
        <dbReference type="Proteomes" id="UP000023152"/>
    </source>
</evidence>
<dbReference type="OrthoDB" id="68483at2759"/>
<evidence type="ECO:0000256" key="2">
    <source>
        <dbReference type="ARBA" id="ARBA00022840"/>
    </source>
</evidence>
<name>X6MVZ1_RETFI</name>
<dbReference type="GO" id="GO:0005737">
    <property type="term" value="C:cytoplasm"/>
    <property type="evidence" value="ECO:0007669"/>
    <property type="project" value="TreeGrafter"/>
</dbReference>
<dbReference type="InterPro" id="IPR000719">
    <property type="entry name" value="Prot_kinase_dom"/>
</dbReference>
<dbReference type="PROSITE" id="PS50011">
    <property type="entry name" value="PROTEIN_KINASE_DOM"/>
    <property type="match status" value="1"/>
</dbReference>
<evidence type="ECO:0000259" key="3">
    <source>
        <dbReference type="PROSITE" id="PS50011"/>
    </source>
</evidence>
<dbReference type="PANTHER" id="PTHR24346">
    <property type="entry name" value="MAP/MICROTUBULE AFFINITY-REGULATING KINASE"/>
    <property type="match status" value="1"/>
</dbReference>
<evidence type="ECO:0000256" key="1">
    <source>
        <dbReference type="ARBA" id="ARBA00022741"/>
    </source>
</evidence>
<dbReference type="AlphaFoldDB" id="X6MVZ1"/>
<dbReference type="SUPFAM" id="SSF56112">
    <property type="entry name" value="Protein kinase-like (PK-like)"/>
    <property type="match status" value="1"/>
</dbReference>
<proteinExistence type="predicted"/>
<dbReference type="EMBL" id="ASPP01015667">
    <property type="protein sequence ID" value="ETO17989.1"/>
    <property type="molecule type" value="Genomic_DNA"/>
</dbReference>
<keyword evidence="4" id="KW-0418">Kinase</keyword>
<keyword evidence="5" id="KW-1185">Reference proteome</keyword>
<dbReference type="Gene3D" id="1.10.510.10">
    <property type="entry name" value="Transferase(Phosphotransferase) domain 1"/>
    <property type="match status" value="1"/>
</dbReference>
<reference evidence="4 5" key="1">
    <citation type="journal article" date="2013" name="Curr. Biol.">
        <title>The Genome of the Foraminiferan Reticulomyxa filosa.</title>
        <authorList>
            <person name="Glockner G."/>
            <person name="Hulsmann N."/>
            <person name="Schleicher M."/>
            <person name="Noegel A.A."/>
            <person name="Eichinger L."/>
            <person name="Gallinger C."/>
            <person name="Pawlowski J."/>
            <person name="Sierra R."/>
            <person name="Euteneuer U."/>
            <person name="Pillet L."/>
            <person name="Moustafa A."/>
            <person name="Platzer M."/>
            <person name="Groth M."/>
            <person name="Szafranski K."/>
            <person name="Schliwa M."/>
        </authorList>
    </citation>
    <scope>NUCLEOTIDE SEQUENCE [LARGE SCALE GENOMIC DNA]</scope>
</reference>
<sequence length="350" mass="40308">MARLKYRQQPLWKNYIIKRCRKRWNNVALVTVLDRRTRIQQMDMTMIPRTASAHGDDIISVQRSFHYMCHVLNKLQFNSVIKKLNHGADKFAYSCITESPTVRSFPDMLLEAKNRSIGYSERFVSQVIGSLMETVIFCHKHNCVNLNLNIGMYLTSNLCFKSMYTLLITHLCVYIYICVCVCVESDDLAFDSELRPILMDFSRALIIEPNDKVPQINYHIRTCLSWFLGCVTVWIASMMSSTPPELAMLMGTDSSEGSIELNGKTLRKADSWRVGVLLYALMTGMLPYTASTLQNFITQILMQKPAVPLDEIKCSQHLKRLLAQLLEPAYFKRIDIQDAIKDPWFSVMLC</sequence>
<organism evidence="4 5">
    <name type="scientific">Reticulomyxa filosa</name>
    <dbReference type="NCBI Taxonomy" id="46433"/>
    <lineage>
        <taxon>Eukaryota</taxon>
        <taxon>Sar</taxon>
        <taxon>Rhizaria</taxon>
        <taxon>Retaria</taxon>
        <taxon>Foraminifera</taxon>
        <taxon>Monothalamids</taxon>
        <taxon>Reticulomyxidae</taxon>
        <taxon>Reticulomyxa</taxon>
    </lineage>
</organism>